<organism evidence="4 5">
    <name type="scientific">Rurimicrobium arvi</name>
    <dbReference type="NCBI Taxonomy" id="2049916"/>
    <lineage>
        <taxon>Bacteria</taxon>
        <taxon>Pseudomonadati</taxon>
        <taxon>Bacteroidota</taxon>
        <taxon>Chitinophagia</taxon>
        <taxon>Chitinophagales</taxon>
        <taxon>Chitinophagaceae</taxon>
        <taxon>Rurimicrobium</taxon>
    </lineage>
</organism>
<dbReference type="Pfam" id="PF02321">
    <property type="entry name" value="OEP"/>
    <property type="match status" value="2"/>
</dbReference>
<keyword evidence="2" id="KW-1134">Transmembrane beta strand</keyword>
<protein>
    <submittedName>
        <fullName evidence="4">TolC family protein</fullName>
    </submittedName>
</protein>
<keyword evidence="2" id="KW-0812">Transmembrane</keyword>
<keyword evidence="2" id="KW-0472">Membrane</keyword>
<accession>A0ABP8MTH5</accession>
<dbReference type="PROSITE" id="PS51257">
    <property type="entry name" value="PROKAR_LIPOPROTEIN"/>
    <property type="match status" value="1"/>
</dbReference>
<evidence type="ECO:0000256" key="3">
    <source>
        <dbReference type="SAM" id="Coils"/>
    </source>
</evidence>
<evidence type="ECO:0000256" key="1">
    <source>
        <dbReference type="ARBA" id="ARBA00007613"/>
    </source>
</evidence>
<dbReference type="Gene3D" id="2.20.200.10">
    <property type="entry name" value="Outer membrane efflux proteins (OEP)"/>
    <property type="match status" value="1"/>
</dbReference>
<gene>
    <name evidence="4" type="ORF">GCM10023092_17250</name>
</gene>
<keyword evidence="3" id="KW-0175">Coiled coil</keyword>
<keyword evidence="2" id="KW-0564">Palmitate</keyword>
<dbReference type="SUPFAM" id="SSF56954">
    <property type="entry name" value="Outer membrane efflux proteins (OEP)"/>
    <property type="match status" value="1"/>
</dbReference>
<evidence type="ECO:0000256" key="2">
    <source>
        <dbReference type="RuleBase" id="RU362097"/>
    </source>
</evidence>
<dbReference type="InterPro" id="IPR010131">
    <property type="entry name" value="MdtP/NodT-like"/>
</dbReference>
<feature type="coiled-coil region" evidence="3">
    <location>
        <begin position="439"/>
        <end position="466"/>
    </location>
</feature>
<dbReference type="EMBL" id="BAABEZ010000022">
    <property type="protein sequence ID" value="GAA4454750.1"/>
    <property type="molecule type" value="Genomic_DNA"/>
</dbReference>
<dbReference type="Proteomes" id="UP001501410">
    <property type="component" value="Unassembled WGS sequence"/>
</dbReference>
<evidence type="ECO:0000313" key="4">
    <source>
        <dbReference type="EMBL" id="GAA4454750.1"/>
    </source>
</evidence>
<reference evidence="5" key="1">
    <citation type="journal article" date="2019" name="Int. J. Syst. Evol. Microbiol.">
        <title>The Global Catalogue of Microorganisms (GCM) 10K type strain sequencing project: providing services to taxonomists for standard genome sequencing and annotation.</title>
        <authorList>
            <consortium name="The Broad Institute Genomics Platform"/>
            <consortium name="The Broad Institute Genome Sequencing Center for Infectious Disease"/>
            <person name="Wu L."/>
            <person name="Ma J."/>
        </authorList>
    </citation>
    <scope>NUCLEOTIDE SEQUENCE [LARGE SCALE GENOMIC DNA]</scope>
    <source>
        <strain evidence="5">JCM 31921</strain>
    </source>
</reference>
<comment type="caution">
    <text evidence="4">The sequence shown here is derived from an EMBL/GenBank/DDBJ whole genome shotgun (WGS) entry which is preliminary data.</text>
</comment>
<dbReference type="Gene3D" id="1.20.1600.10">
    <property type="entry name" value="Outer membrane efflux proteins (OEP)"/>
    <property type="match status" value="1"/>
</dbReference>
<comment type="similarity">
    <text evidence="1 2">Belongs to the outer membrane factor (OMF) (TC 1.B.17) family.</text>
</comment>
<dbReference type="NCBIfam" id="TIGR01845">
    <property type="entry name" value="outer_NodT"/>
    <property type="match status" value="1"/>
</dbReference>
<dbReference type="PANTHER" id="PTHR30203:SF33">
    <property type="entry name" value="BLR4455 PROTEIN"/>
    <property type="match status" value="1"/>
</dbReference>
<keyword evidence="2" id="KW-0449">Lipoprotein</keyword>
<sequence>MKMASIKCISAAFVFLTLLGSCDVLHHYKRPADLQTEHLFRGHNDHDSSGIAEMPWRELFTDSRLRQLIDEGLQRNYDLKIAVARMESAAASVQQSTLALLPSLSANAQMTHSKPSTAQVRANGVNVSSIPSYNVYALTGTSSWELDIWGKLRSARRANLSAYLKSDAYRRAVQTQLIATIANDYFQLLAYDEQIRIVEASVQNRSKEVDVVRDLKEAAIVTGADVVNSEANVYAASLQLPDLKRSRRELENALSILLALPPDSIARGSFVEQAITADLRTGVPAKLLANRPDVQEAEYAFRNAFDLVNVARAYFYPALTISGTAGFATANTLQHFFDGTFYGSIIGGLTQPIFNQGQNKARLRIARATQQEAYYNFQLSLLTAGKEVSDALYAYDMAKEKQAQRGGQLAALDKASDFTKELLKYTSNTNYTDVLTAEQNLLTAKLSAVNDKLQELQSAVNLYKALGGGWRQ</sequence>
<comment type="subcellular location">
    <subcellularLocation>
        <location evidence="2">Cell membrane</location>
        <topology evidence="2">Lipid-anchor</topology>
    </subcellularLocation>
</comment>
<dbReference type="PANTHER" id="PTHR30203">
    <property type="entry name" value="OUTER MEMBRANE CATION EFFLUX PROTEIN"/>
    <property type="match status" value="1"/>
</dbReference>
<evidence type="ECO:0000313" key="5">
    <source>
        <dbReference type="Proteomes" id="UP001501410"/>
    </source>
</evidence>
<name>A0ABP8MTH5_9BACT</name>
<keyword evidence="5" id="KW-1185">Reference proteome</keyword>
<proteinExistence type="inferred from homology"/>
<dbReference type="InterPro" id="IPR003423">
    <property type="entry name" value="OMP_efflux"/>
</dbReference>